<evidence type="ECO:0008006" key="4">
    <source>
        <dbReference type="Google" id="ProtNLM"/>
    </source>
</evidence>
<gene>
    <name evidence="2" type="ORF">HHU12_25545</name>
</gene>
<dbReference type="PROSITE" id="PS51257">
    <property type="entry name" value="PROKAR_LIPOPROTEIN"/>
    <property type="match status" value="1"/>
</dbReference>
<keyword evidence="3" id="KW-1185">Reference proteome</keyword>
<accession>A0A7X9RZ31</accession>
<proteinExistence type="predicted"/>
<dbReference type="RefSeq" id="WP_169659573.1">
    <property type="nucleotide sequence ID" value="NZ_JABANE010000095.1"/>
</dbReference>
<sequence>MIKRLFILFVLANIFFSCAKPAGITQEEFDMNIWKADPMACNGDREKLEDDFIAVKDKLIGTSISDVRKVLGKPDRVDLDNRSTKQYVYFVSAGGQCDGNSGDSGKSYKIFFDALELVKEVTPIL</sequence>
<feature type="signal peptide" evidence="1">
    <location>
        <begin position="1"/>
        <end position="19"/>
    </location>
</feature>
<protein>
    <recommendedName>
        <fullName evidence="4">Lipoprotein SmpA/OmlA domain-containing protein</fullName>
    </recommendedName>
</protein>
<evidence type="ECO:0000313" key="3">
    <source>
        <dbReference type="Proteomes" id="UP000576082"/>
    </source>
</evidence>
<evidence type="ECO:0000256" key="1">
    <source>
        <dbReference type="SAM" id="SignalP"/>
    </source>
</evidence>
<keyword evidence="1" id="KW-0732">Signal</keyword>
<name>A0A7X9RZ31_9BACT</name>
<dbReference type="EMBL" id="JABANE010000095">
    <property type="protein sequence ID" value="NME71356.1"/>
    <property type="molecule type" value="Genomic_DNA"/>
</dbReference>
<feature type="chain" id="PRO_5030519159" description="Lipoprotein SmpA/OmlA domain-containing protein" evidence="1">
    <location>
        <begin position="20"/>
        <end position="125"/>
    </location>
</feature>
<evidence type="ECO:0000313" key="2">
    <source>
        <dbReference type="EMBL" id="NME71356.1"/>
    </source>
</evidence>
<organism evidence="2 3">
    <name type="scientific">Flammeovirga aprica JL-4</name>
    <dbReference type="NCBI Taxonomy" id="694437"/>
    <lineage>
        <taxon>Bacteria</taxon>
        <taxon>Pseudomonadati</taxon>
        <taxon>Bacteroidota</taxon>
        <taxon>Cytophagia</taxon>
        <taxon>Cytophagales</taxon>
        <taxon>Flammeovirgaceae</taxon>
        <taxon>Flammeovirga</taxon>
    </lineage>
</organism>
<reference evidence="2 3" key="1">
    <citation type="submission" date="2020-04" db="EMBL/GenBank/DDBJ databases">
        <title>Flammeovirga sp. SR4, a novel species isolated from seawater.</title>
        <authorList>
            <person name="Wang X."/>
        </authorList>
    </citation>
    <scope>NUCLEOTIDE SEQUENCE [LARGE SCALE GENOMIC DNA]</scope>
    <source>
        <strain evidence="2 3">ATCC 23126</strain>
    </source>
</reference>
<dbReference type="AlphaFoldDB" id="A0A7X9RZ31"/>
<comment type="caution">
    <text evidence="2">The sequence shown here is derived from an EMBL/GenBank/DDBJ whole genome shotgun (WGS) entry which is preliminary data.</text>
</comment>
<dbReference type="Proteomes" id="UP000576082">
    <property type="component" value="Unassembled WGS sequence"/>
</dbReference>